<dbReference type="Gene3D" id="1.25.40.10">
    <property type="entry name" value="Tetratricopeptide repeat domain"/>
    <property type="match status" value="1"/>
</dbReference>
<dbReference type="RefSeq" id="WP_286355380.1">
    <property type="nucleotide sequence ID" value="NZ_AP027079.1"/>
</dbReference>
<sequence length="239" mass="27072">MINLLLGLGAALAVILLSSLLSIKLWISVPIGILAGAGLFIWQGRKVQQELEKIFTRAGELLKKQQFEKAIEVMKEGYRFSSKQFLVKGSIDGQIGVVQYLRKKNEEAEPLLASASMQHYIAKAMLGILQWKRGEKKKAKETFNLALKSGKKESLLYAVYAYMLVEMGERDRAIEVLNQGLGICKGDERLITNRNLLQNGKALKMKVYGEQWYQFLLERPMLRQEAPPFARVSRRALRG</sequence>
<dbReference type="InterPro" id="IPR011990">
    <property type="entry name" value="TPR-like_helical_dom_sf"/>
</dbReference>
<dbReference type="EMBL" id="AP027079">
    <property type="protein sequence ID" value="BDU68743.1"/>
    <property type="molecule type" value="Genomic_DNA"/>
</dbReference>
<accession>A0ABM8DP44</accession>
<dbReference type="Proteomes" id="UP001242010">
    <property type="component" value="Chromosome"/>
</dbReference>
<evidence type="ECO:0000313" key="2">
    <source>
        <dbReference type="Proteomes" id="UP001242010"/>
    </source>
</evidence>
<gene>
    <name evidence="1" type="ORF">GETHOR_08440</name>
</gene>
<evidence type="ECO:0008006" key="3">
    <source>
        <dbReference type="Google" id="ProtNLM"/>
    </source>
</evidence>
<organism evidence="1 2">
    <name type="scientific">Geothrix oryzae</name>
    <dbReference type="NCBI Taxonomy" id="2927975"/>
    <lineage>
        <taxon>Bacteria</taxon>
        <taxon>Pseudomonadati</taxon>
        <taxon>Acidobacteriota</taxon>
        <taxon>Holophagae</taxon>
        <taxon>Holophagales</taxon>
        <taxon>Holophagaceae</taxon>
        <taxon>Geothrix</taxon>
    </lineage>
</organism>
<name>A0ABM8DP44_9BACT</name>
<reference evidence="2" key="1">
    <citation type="journal article" date="2023" name="Int. J. Syst. Evol. Microbiol.">
        <title>Mesoterricola silvestris gen. nov., sp. nov., Mesoterricola sediminis sp. nov., Geothrix oryzae sp. nov., Geothrix edaphica sp. nov., Geothrix rubra sp. nov., and Geothrix limicola sp. nov., six novel members of Acidobacteriota isolated from soils.</title>
        <authorList>
            <person name="Itoh H."/>
            <person name="Sugisawa Y."/>
            <person name="Mise K."/>
            <person name="Xu Z."/>
            <person name="Kuniyasu M."/>
            <person name="Ushijima N."/>
            <person name="Kawano K."/>
            <person name="Kobayashi E."/>
            <person name="Shiratori Y."/>
            <person name="Masuda Y."/>
            <person name="Senoo K."/>
        </authorList>
    </citation>
    <scope>NUCLEOTIDE SEQUENCE [LARGE SCALE GENOMIC DNA]</scope>
    <source>
        <strain evidence="2">Red222</strain>
    </source>
</reference>
<protein>
    <recommendedName>
        <fullName evidence="3">Tetratricopeptide repeat protein</fullName>
    </recommendedName>
</protein>
<evidence type="ECO:0000313" key="1">
    <source>
        <dbReference type="EMBL" id="BDU68743.1"/>
    </source>
</evidence>
<dbReference type="SUPFAM" id="SSF48452">
    <property type="entry name" value="TPR-like"/>
    <property type="match status" value="1"/>
</dbReference>
<proteinExistence type="predicted"/>
<keyword evidence="2" id="KW-1185">Reference proteome</keyword>